<feature type="compositionally biased region" description="Low complexity" evidence="1">
    <location>
        <begin position="406"/>
        <end position="433"/>
    </location>
</feature>
<dbReference type="PANTHER" id="PTHR44329">
    <property type="entry name" value="SERINE/THREONINE-PROTEIN KINASE TNNI3K-RELATED"/>
    <property type="match status" value="1"/>
</dbReference>
<name>A0A150FU84_GONPE</name>
<dbReference type="InterPro" id="IPR011009">
    <property type="entry name" value="Kinase-like_dom_sf"/>
</dbReference>
<dbReference type="GO" id="GO:0005524">
    <property type="term" value="F:ATP binding"/>
    <property type="evidence" value="ECO:0007669"/>
    <property type="project" value="InterPro"/>
</dbReference>
<accession>A0A150FU84</accession>
<dbReference type="InterPro" id="IPR008271">
    <property type="entry name" value="Ser/Thr_kinase_AS"/>
</dbReference>
<evidence type="ECO:0000256" key="1">
    <source>
        <dbReference type="SAM" id="MobiDB-lite"/>
    </source>
</evidence>
<dbReference type="STRING" id="33097.A0A150FU84"/>
<dbReference type="InterPro" id="IPR000719">
    <property type="entry name" value="Prot_kinase_dom"/>
</dbReference>
<feature type="domain" description="Protein kinase" evidence="2">
    <location>
        <begin position="1"/>
        <end position="280"/>
    </location>
</feature>
<protein>
    <recommendedName>
        <fullName evidence="2">Protein kinase domain-containing protein</fullName>
    </recommendedName>
</protein>
<feature type="region of interest" description="Disordered" evidence="1">
    <location>
        <begin position="406"/>
        <end position="451"/>
    </location>
</feature>
<comment type="caution">
    <text evidence="3">The sequence shown here is derived from an EMBL/GenBank/DDBJ whole genome shotgun (WGS) entry which is preliminary data.</text>
</comment>
<sequence>MCQVVQTYIARGARLTSEYVDRIYSEPPAAPPCRRPARDFLPDLKSDDGMGAPRMVRHERQGWREVLVRVGAVGGKCLVMLVQEYCGAGNLHRAIQQGIFSAKPGHWNERVARRVLLRTAAEIVRGMIHLHSADVLHGDLKPANVLLGRSKKDRRGFEAKVADFGMSHLLGNTSKVESANWGTAAYTSPESFQGIHGKPSDVYSFGMLLWEMLTGRRPYPKLNAVQIMMGISRNGMRPEWPDAEWPELCALGRRCLAAEPRERPTFRELEVQLVELEEWLRDDGLREMVEAEARAAAATAEAAAGPSQQHDAPESGGKSSAGGSGGAGGDSGTAVAAAADAAVTAAAAAKDTSCNGPTTALDARDAPAASVPDHAAVFSPFSTGASFIGAPGGGIVSAAGPDNNVAAGTPAAPEPGARPGWPAAGASAAAGQSAGSGGGVPGGRDPRANTGMAAAAMDAGASPGGAADASAALAACYYASVAETSPRGINVGMGGAVGDSSSEG</sequence>
<dbReference type="PANTHER" id="PTHR44329:SF214">
    <property type="entry name" value="PROTEIN KINASE DOMAIN-CONTAINING PROTEIN"/>
    <property type="match status" value="1"/>
</dbReference>
<dbReference type="Pfam" id="PF07714">
    <property type="entry name" value="PK_Tyr_Ser-Thr"/>
    <property type="match status" value="1"/>
</dbReference>
<dbReference type="GO" id="GO:0004674">
    <property type="term" value="F:protein serine/threonine kinase activity"/>
    <property type="evidence" value="ECO:0007669"/>
    <property type="project" value="TreeGrafter"/>
</dbReference>
<organism evidence="3 4">
    <name type="scientific">Gonium pectorale</name>
    <name type="common">Green alga</name>
    <dbReference type="NCBI Taxonomy" id="33097"/>
    <lineage>
        <taxon>Eukaryota</taxon>
        <taxon>Viridiplantae</taxon>
        <taxon>Chlorophyta</taxon>
        <taxon>core chlorophytes</taxon>
        <taxon>Chlorophyceae</taxon>
        <taxon>CS clade</taxon>
        <taxon>Chlamydomonadales</taxon>
        <taxon>Volvocaceae</taxon>
        <taxon>Gonium</taxon>
    </lineage>
</organism>
<evidence type="ECO:0000313" key="3">
    <source>
        <dbReference type="EMBL" id="KXZ41174.1"/>
    </source>
</evidence>
<dbReference type="PROSITE" id="PS00108">
    <property type="entry name" value="PROTEIN_KINASE_ST"/>
    <property type="match status" value="1"/>
</dbReference>
<dbReference type="InterPro" id="IPR051681">
    <property type="entry name" value="Ser/Thr_Kinases-Pseudokinases"/>
</dbReference>
<dbReference type="PROSITE" id="PS50011">
    <property type="entry name" value="PROTEIN_KINASE_DOM"/>
    <property type="match status" value="1"/>
</dbReference>
<dbReference type="OrthoDB" id="1711006at2759"/>
<feature type="compositionally biased region" description="Gly residues" evidence="1">
    <location>
        <begin position="319"/>
        <end position="331"/>
    </location>
</feature>
<evidence type="ECO:0000313" key="4">
    <source>
        <dbReference type="Proteomes" id="UP000075714"/>
    </source>
</evidence>
<keyword evidence="4" id="KW-1185">Reference proteome</keyword>
<gene>
    <name evidence="3" type="ORF">GPECTOR_691g831</name>
</gene>
<dbReference type="AlphaFoldDB" id="A0A150FU84"/>
<feature type="region of interest" description="Disordered" evidence="1">
    <location>
        <begin position="297"/>
        <end position="332"/>
    </location>
</feature>
<dbReference type="SUPFAM" id="SSF56112">
    <property type="entry name" value="Protein kinase-like (PK-like)"/>
    <property type="match status" value="1"/>
</dbReference>
<dbReference type="InterPro" id="IPR001245">
    <property type="entry name" value="Ser-Thr/Tyr_kinase_cat_dom"/>
</dbReference>
<proteinExistence type="predicted"/>
<dbReference type="SMART" id="SM00220">
    <property type="entry name" value="S_TKc"/>
    <property type="match status" value="1"/>
</dbReference>
<dbReference type="Proteomes" id="UP000075714">
    <property type="component" value="Unassembled WGS sequence"/>
</dbReference>
<dbReference type="Gene3D" id="1.10.510.10">
    <property type="entry name" value="Transferase(Phosphotransferase) domain 1"/>
    <property type="match status" value="1"/>
</dbReference>
<dbReference type="EMBL" id="LSYV01000687">
    <property type="protein sequence ID" value="KXZ41174.1"/>
    <property type="molecule type" value="Genomic_DNA"/>
</dbReference>
<reference evidence="4" key="1">
    <citation type="journal article" date="2016" name="Nat. Commun.">
        <title>The Gonium pectorale genome demonstrates co-option of cell cycle regulation during the evolution of multicellularity.</title>
        <authorList>
            <person name="Hanschen E.R."/>
            <person name="Marriage T.N."/>
            <person name="Ferris P.J."/>
            <person name="Hamaji T."/>
            <person name="Toyoda A."/>
            <person name="Fujiyama A."/>
            <person name="Neme R."/>
            <person name="Noguchi H."/>
            <person name="Minakuchi Y."/>
            <person name="Suzuki M."/>
            <person name="Kawai-Toyooka H."/>
            <person name="Smith D.R."/>
            <person name="Sparks H."/>
            <person name="Anderson J."/>
            <person name="Bakaric R."/>
            <person name="Luria V."/>
            <person name="Karger A."/>
            <person name="Kirschner M.W."/>
            <person name="Durand P.M."/>
            <person name="Michod R.E."/>
            <person name="Nozaki H."/>
            <person name="Olson B.J."/>
        </authorList>
    </citation>
    <scope>NUCLEOTIDE SEQUENCE [LARGE SCALE GENOMIC DNA]</scope>
    <source>
        <strain evidence="4">NIES-2863</strain>
    </source>
</reference>
<evidence type="ECO:0000259" key="2">
    <source>
        <dbReference type="PROSITE" id="PS50011"/>
    </source>
</evidence>